<evidence type="ECO:0000313" key="7">
    <source>
        <dbReference type="Proteomes" id="UP000270296"/>
    </source>
</evidence>
<comment type="similarity">
    <text evidence="3">Belongs to the ligand-gated ion channel (TC 1.A.9) family.</text>
</comment>
<sequence>MIALDIRMLCLCIYLLVRDTTSSESSSNGSGSLWSSSPSASSSSPCLQDADVFQIIMRTYNRHQLPQGVRPVLVTIEIDVQDIFMIYDETTDFELSIFLNEEWNDRALDFRHLNSCRDRLVLQGEQTTMLWSPNTCFINSKSSHVHYSPTKNAWAIVFANGTVWTKYRMFLSGPCDMDLFTFPLDHVRCYLTFESFTYNTDEVIMHWRQPIPVQLSQEVWHGQTLQFDPNAPMRPYTPSMYLNEFYLRNINASRVAMVRQCCSVSTHPPSFPNLIPLQ</sequence>
<evidence type="ECO:0000313" key="6">
    <source>
        <dbReference type="EMBL" id="VDP43794.1"/>
    </source>
</evidence>
<keyword evidence="3" id="KW-0732">Signal</keyword>
<dbReference type="SUPFAM" id="SSF63712">
    <property type="entry name" value="Nicotinic receptor ligand binding domain-like"/>
    <property type="match status" value="1"/>
</dbReference>
<keyword evidence="3" id="KW-0813">Transport</keyword>
<dbReference type="GO" id="GO:0016020">
    <property type="term" value="C:membrane"/>
    <property type="evidence" value="ECO:0007669"/>
    <property type="project" value="UniProtKB-SubCell"/>
</dbReference>
<dbReference type="WBParaSite" id="SBAD_0001228501-mRNA-1">
    <property type="protein sequence ID" value="SBAD_0001228501-mRNA-1"/>
    <property type="gene ID" value="SBAD_0001228501"/>
</dbReference>
<evidence type="ECO:0000256" key="4">
    <source>
        <dbReference type="SAM" id="MobiDB-lite"/>
    </source>
</evidence>
<gene>
    <name evidence="6" type="ORF">SBAD_LOCUS11889</name>
</gene>
<name>A0A183J7P0_9BILA</name>
<dbReference type="Gene3D" id="2.70.170.10">
    <property type="entry name" value="Neurotransmitter-gated ion-channel ligand-binding domain"/>
    <property type="match status" value="1"/>
</dbReference>
<keyword evidence="3" id="KW-0407">Ion channel</keyword>
<feature type="chain" id="PRO_5043073810" evidence="3">
    <location>
        <begin position="23"/>
        <end position="278"/>
    </location>
</feature>
<dbReference type="InterPro" id="IPR018000">
    <property type="entry name" value="Neurotransmitter_ion_chnl_CS"/>
</dbReference>
<evidence type="ECO:0000259" key="5">
    <source>
        <dbReference type="Pfam" id="PF02931"/>
    </source>
</evidence>
<dbReference type="InterPro" id="IPR036734">
    <property type="entry name" value="Neur_chan_lig-bd_sf"/>
</dbReference>
<feature type="region of interest" description="Disordered" evidence="4">
    <location>
        <begin position="22"/>
        <end position="44"/>
    </location>
</feature>
<keyword evidence="2" id="KW-0472">Membrane</keyword>
<dbReference type="AlphaFoldDB" id="A0A183J7P0"/>
<dbReference type="GO" id="GO:0005230">
    <property type="term" value="F:extracellular ligand-gated monoatomic ion channel activity"/>
    <property type="evidence" value="ECO:0007669"/>
    <property type="project" value="InterPro"/>
</dbReference>
<keyword evidence="3" id="KW-0406">Ion transport</keyword>
<dbReference type="Proteomes" id="UP000270296">
    <property type="component" value="Unassembled WGS sequence"/>
</dbReference>
<protein>
    <submittedName>
        <fullName evidence="8">Neur_chan_LBD domain-containing protein</fullName>
    </submittedName>
</protein>
<keyword evidence="7" id="KW-1185">Reference proteome</keyword>
<evidence type="ECO:0000256" key="1">
    <source>
        <dbReference type="ARBA" id="ARBA00004141"/>
    </source>
</evidence>
<evidence type="ECO:0000256" key="2">
    <source>
        <dbReference type="ARBA" id="ARBA00023136"/>
    </source>
</evidence>
<reference evidence="6 7" key="2">
    <citation type="submission" date="2018-11" db="EMBL/GenBank/DDBJ databases">
        <authorList>
            <consortium name="Pathogen Informatics"/>
        </authorList>
    </citation>
    <scope>NUCLEOTIDE SEQUENCE [LARGE SCALE GENOMIC DNA]</scope>
</reference>
<feature type="signal peptide" evidence="3">
    <location>
        <begin position="1"/>
        <end position="22"/>
    </location>
</feature>
<dbReference type="InterPro" id="IPR006202">
    <property type="entry name" value="Neur_chan_lig-bd"/>
</dbReference>
<dbReference type="OrthoDB" id="442503at2759"/>
<dbReference type="PANTHER" id="PTHR18945">
    <property type="entry name" value="NEUROTRANSMITTER GATED ION CHANNEL"/>
    <property type="match status" value="1"/>
</dbReference>
<dbReference type="GO" id="GO:0004888">
    <property type="term" value="F:transmembrane signaling receptor activity"/>
    <property type="evidence" value="ECO:0007669"/>
    <property type="project" value="InterPro"/>
</dbReference>
<dbReference type="InterPro" id="IPR006201">
    <property type="entry name" value="Neur_channel"/>
</dbReference>
<accession>A0A183J7P0</accession>
<dbReference type="PRINTS" id="PR00252">
    <property type="entry name" value="NRIONCHANNEL"/>
</dbReference>
<reference evidence="8" key="1">
    <citation type="submission" date="2016-06" db="UniProtKB">
        <authorList>
            <consortium name="WormBaseParasite"/>
        </authorList>
    </citation>
    <scope>IDENTIFICATION</scope>
</reference>
<comment type="subcellular location">
    <subcellularLocation>
        <location evidence="1">Membrane</location>
        <topology evidence="1">Multi-pass membrane protein</topology>
    </subcellularLocation>
</comment>
<proteinExistence type="inferred from homology"/>
<feature type="domain" description="Neurotransmitter-gated ion-channel ligand-binding" evidence="5">
    <location>
        <begin position="52"/>
        <end position="218"/>
    </location>
</feature>
<dbReference type="PROSITE" id="PS00236">
    <property type="entry name" value="NEUROTR_ION_CHANNEL"/>
    <property type="match status" value="1"/>
</dbReference>
<dbReference type="Pfam" id="PF02931">
    <property type="entry name" value="Neur_chan_LBD"/>
    <property type="match status" value="1"/>
</dbReference>
<evidence type="ECO:0000256" key="3">
    <source>
        <dbReference type="RuleBase" id="RU000687"/>
    </source>
</evidence>
<organism evidence="8">
    <name type="scientific">Soboliphyme baturini</name>
    <dbReference type="NCBI Taxonomy" id="241478"/>
    <lineage>
        <taxon>Eukaryota</taxon>
        <taxon>Metazoa</taxon>
        <taxon>Ecdysozoa</taxon>
        <taxon>Nematoda</taxon>
        <taxon>Enoplea</taxon>
        <taxon>Dorylaimia</taxon>
        <taxon>Dioctophymatida</taxon>
        <taxon>Dioctophymatoidea</taxon>
        <taxon>Soboliphymatidae</taxon>
        <taxon>Soboliphyme</taxon>
    </lineage>
</organism>
<dbReference type="EMBL" id="UZAM01016565">
    <property type="protein sequence ID" value="VDP43794.1"/>
    <property type="molecule type" value="Genomic_DNA"/>
</dbReference>
<evidence type="ECO:0000313" key="8">
    <source>
        <dbReference type="WBParaSite" id="SBAD_0001228501-mRNA-1"/>
    </source>
</evidence>